<protein>
    <recommendedName>
        <fullName evidence="2 8">Eukaryotic translation initiation factor 2A</fullName>
        <shortName evidence="8">eIF-2A</shortName>
    </recommendedName>
</protein>
<keyword evidence="3 8" id="KW-0396">Initiation factor</keyword>
<keyword evidence="5" id="KW-0677">Repeat</keyword>
<dbReference type="GO" id="GO:0043022">
    <property type="term" value="F:ribosome binding"/>
    <property type="evidence" value="ECO:0007669"/>
    <property type="project" value="UniProtKB-UniRule"/>
</dbReference>
<accession>A0A4T0X2Q9</accession>
<feature type="compositionally biased region" description="Polar residues" evidence="9">
    <location>
        <begin position="504"/>
        <end position="518"/>
    </location>
</feature>
<organism evidence="11 12">
    <name type="scientific">Pichia inconspicua</name>
    <dbReference type="NCBI Taxonomy" id="52247"/>
    <lineage>
        <taxon>Eukaryota</taxon>
        <taxon>Fungi</taxon>
        <taxon>Dikarya</taxon>
        <taxon>Ascomycota</taxon>
        <taxon>Saccharomycotina</taxon>
        <taxon>Pichiomycetes</taxon>
        <taxon>Pichiales</taxon>
        <taxon>Pichiaceae</taxon>
        <taxon>Pichia</taxon>
    </lineage>
</organism>
<dbReference type="InterPro" id="IPR013979">
    <property type="entry name" value="TIF_beta_prop-like"/>
</dbReference>
<evidence type="ECO:0000256" key="8">
    <source>
        <dbReference type="PIRNR" id="PIRNR017222"/>
    </source>
</evidence>
<comment type="function">
    <text evidence="8">Functions in the early steps of protein synthesis of a small number of specific mRNAs. Acts by directing the binding of methionyl-tRNAi to 40S ribosomal subunits. In contrast to the eIF-2 complex, it binds methionyl-tRNAi to 40S subunits in a codon-dependent manner, whereas the eIF-2 complex binds methionyl-tRNAi to 40S subunits in a GTP-dependent manner.</text>
</comment>
<dbReference type="GO" id="GO:0000049">
    <property type="term" value="F:tRNA binding"/>
    <property type="evidence" value="ECO:0007669"/>
    <property type="project" value="UniProtKB-UniRule"/>
</dbReference>
<dbReference type="Pfam" id="PF08662">
    <property type="entry name" value="eIF2A"/>
    <property type="match status" value="1"/>
</dbReference>
<evidence type="ECO:0000256" key="6">
    <source>
        <dbReference type="ARBA" id="ARBA00022845"/>
    </source>
</evidence>
<dbReference type="GO" id="GO:0003729">
    <property type="term" value="F:mRNA binding"/>
    <property type="evidence" value="ECO:0007669"/>
    <property type="project" value="TreeGrafter"/>
</dbReference>
<feature type="domain" description="Translation initiation factor beta propellor-like" evidence="10">
    <location>
        <begin position="232"/>
        <end position="424"/>
    </location>
</feature>
<proteinExistence type="inferred from homology"/>
<dbReference type="AlphaFoldDB" id="A0A4T0X2Q9"/>
<dbReference type="InterPro" id="IPR015943">
    <property type="entry name" value="WD40/YVTN_repeat-like_dom_sf"/>
</dbReference>
<keyword evidence="6 8" id="KW-0810">Translation regulation</keyword>
<dbReference type="Proteomes" id="UP000307173">
    <property type="component" value="Unassembled WGS sequence"/>
</dbReference>
<dbReference type="GO" id="GO:0006417">
    <property type="term" value="P:regulation of translation"/>
    <property type="evidence" value="ECO:0007669"/>
    <property type="project" value="UniProtKB-KW"/>
</dbReference>
<keyword evidence="4" id="KW-0853">WD repeat</keyword>
<keyword evidence="7 8" id="KW-0648">Protein biosynthesis</keyword>
<reference evidence="11 12" key="1">
    <citation type="journal article" date="2019" name="Front. Genet.">
        <title>Whole-Genome Sequencing of the Opportunistic Yeast Pathogen Candida inconspicua Uncovers Its Hybrid Origin.</title>
        <authorList>
            <person name="Mixao V."/>
            <person name="Hansen A.P."/>
            <person name="Saus E."/>
            <person name="Boekhout T."/>
            <person name="Lass-Florl C."/>
            <person name="Gabaldon T."/>
        </authorList>
    </citation>
    <scope>NUCLEOTIDE SEQUENCE [LARGE SCALE GENOMIC DNA]</scope>
    <source>
        <strain evidence="11 12">CBS 180</strain>
    </source>
</reference>
<dbReference type="PIRSF" id="PIRSF017222">
    <property type="entry name" value="eIF2A"/>
    <property type="match status" value="1"/>
</dbReference>
<keyword evidence="12" id="KW-1185">Reference proteome</keyword>
<dbReference type="GO" id="GO:0022627">
    <property type="term" value="C:cytosolic small ribosomal subunit"/>
    <property type="evidence" value="ECO:0007669"/>
    <property type="project" value="TreeGrafter"/>
</dbReference>
<evidence type="ECO:0000256" key="2">
    <source>
        <dbReference type="ARBA" id="ARBA00013819"/>
    </source>
</evidence>
<feature type="compositionally biased region" description="Low complexity" evidence="9">
    <location>
        <begin position="484"/>
        <end position="494"/>
    </location>
</feature>
<evidence type="ECO:0000256" key="3">
    <source>
        <dbReference type="ARBA" id="ARBA00022540"/>
    </source>
</evidence>
<evidence type="ECO:0000256" key="9">
    <source>
        <dbReference type="SAM" id="MobiDB-lite"/>
    </source>
</evidence>
<dbReference type="EMBL" id="SELW01000283">
    <property type="protein sequence ID" value="TID29597.1"/>
    <property type="molecule type" value="Genomic_DNA"/>
</dbReference>
<evidence type="ECO:0000256" key="5">
    <source>
        <dbReference type="ARBA" id="ARBA00022737"/>
    </source>
</evidence>
<name>A0A4T0X2Q9_9ASCO</name>
<dbReference type="STRING" id="52247.A0A4T0X2Q9"/>
<comment type="similarity">
    <text evidence="1 8">Belongs to the WD repeat EIF2A family.</text>
</comment>
<evidence type="ECO:0000256" key="1">
    <source>
        <dbReference type="ARBA" id="ARBA00009573"/>
    </source>
</evidence>
<evidence type="ECO:0000256" key="7">
    <source>
        <dbReference type="ARBA" id="ARBA00022917"/>
    </source>
</evidence>
<evidence type="ECO:0000256" key="4">
    <source>
        <dbReference type="ARBA" id="ARBA00022574"/>
    </source>
</evidence>
<gene>
    <name evidence="11" type="ORF">CANINC_001871</name>
</gene>
<sequence>MTDSAKVPQLYCRQPKTVELIQAEPLFRDLPNFQPPKDEPIRCSSYIGSGKGFIYTTPNDIKVIDTITGLIILKIEIPDIFEISVSPLGNYITTWSKLTKNPENDKTYIKNVNLIKIDLSNNEKPNFKIIHSMLNTNQNGWIPQFNYDESIICFKRNPYSLNFFKFDESIDNFEFSKPSTLDLKEFGKIEEFKISPGLNSSVSVFILPINNGNPSFIKIYSLLNLKSPISSKQFFKGESCIFNWNSIGTSLLALISTDVDSTNKSYYGETQLYLLDINGLLVQKIDLPNDGPIHECTWSPTSREFAVIYGFMPAITTFFDSRGNILHSLPKSSRNSICYSPHAKFILVAGFGNLPGDVDILDRQNKFNKIASFQASNTSVCKWSPDGRFILTATTSPRLRVDNSIKIWYFNGSLVYFKEFTELNSVDWRFQPLIDFPPINNSKIDKLDCEPHSSALKYLEKQNSKLKTTSTTKSGAYRPPHARNTNTTTTSSNTGRSLADLAEQKQNGYTSRSNIPGLTTTTSSSSTIASTTTTFAQLQLQQQNNSESKSAQKNRKKRQNKKSELGASSSSPAPSTNSIDSADESSLVIGGVVSLEEKKIRNLLKKLRAIEALKIKQENMEHLEDTQLLKISTEPAVRKELESLGWKE</sequence>
<dbReference type="OrthoDB" id="2194683at2759"/>
<dbReference type="PANTHER" id="PTHR13227:SF0">
    <property type="entry name" value="EUKARYOTIC TRANSLATION INITIATION FACTOR 2A"/>
    <property type="match status" value="1"/>
</dbReference>
<evidence type="ECO:0000259" key="10">
    <source>
        <dbReference type="Pfam" id="PF08662"/>
    </source>
</evidence>
<evidence type="ECO:0000313" key="12">
    <source>
        <dbReference type="Proteomes" id="UP000307173"/>
    </source>
</evidence>
<dbReference type="PANTHER" id="PTHR13227">
    <property type="entry name" value="EUKARYOTIC TRANSLATION INITIATION FACTOR 2A"/>
    <property type="match status" value="1"/>
</dbReference>
<dbReference type="Gene3D" id="2.130.10.10">
    <property type="entry name" value="YVTN repeat-like/Quinoprotein amine dehydrogenase"/>
    <property type="match status" value="1"/>
</dbReference>
<feature type="region of interest" description="Disordered" evidence="9">
    <location>
        <begin position="541"/>
        <end position="581"/>
    </location>
</feature>
<feature type="compositionally biased region" description="Low complexity" evidence="9">
    <location>
        <begin position="465"/>
        <end position="474"/>
    </location>
</feature>
<dbReference type="SUPFAM" id="SSF82171">
    <property type="entry name" value="DPP6 N-terminal domain-like"/>
    <property type="match status" value="1"/>
</dbReference>
<feature type="region of interest" description="Disordered" evidence="9">
    <location>
        <begin position="462"/>
        <end position="526"/>
    </location>
</feature>
<dbReference type="GO" id="GO:0003743">
    <property type="term" value="F:translation initiation factor activity"/>
    <property type="evidence" value="ECO:0007669"/>
    <property type="project" value="UniProtKB-UniRule"/>
</dbReference>
<evidence type="ECO:0000313" key="11">
    <source>
        <dbReference type="EMBL" id="TID29597.1"/>
    </source>
</evidence>
<dbReference type="InterPro" id="IPR011387">
    <property type="entry name" value="TIF2A"/>
</dbReference>
<comment type="caution">
    <text evidence="11">The sequence shown here is derived from an EMBL/GenBank/DDBJ whole genome shotgun (WGS) entry which is preliminary data.</text>
</comment>